<evidence type="ECO:0000256" key="2">
    <source>
        <dbReference type="ARBA" id="ARBA00022723"/>
    </source>
</evidence>
<evidence type="ECO:0000259" key="3">
    <source>
        <dbReference type="Pfam" id="PF01557"/>
    </source>
</evidence>
<comment type="caution">
    <text evidence="4">The sequence shown here is derived from an EMBL/GenBank/DDBJ whole genome shotgun (WGS) entry which is preliminary data.</text>
</comment>
<dbReference type="Proteomes" id="UP000585272">
    <property type="component" value="Unassembled WGS sequence"/>
</dbReference>
<dbReference type="GO" id="GO:0046872">
    <property type="term" value="F:metal ion binding"/>
    <property type="evidence" value="ECO:0007669"/>
    <property type="project" value="UniProtKB-KW"/>
</dbReference>
<dbReference type="SUPFAM" id="SSF56529">
    <property type="entry name" value="FAH"/>
    <property type="match status" value="1"/>
</dbReference>
<dbReference type="Gene3D" id="3.90.850.10">
    <property type="entry name" value="Fumarylacetoacetase-like, C-terminal domain"/>
    <property type="match status" value="1"/>
</dbReference>
<feature type="domain" description="Fumarylacetoacetase-like C-terminal" evidence="3">
    <location>
        <begin position="64"/>
        <end position="270"/>
    </location>
</feature>
<dbReference type="AlphaFoldDB" id="A0A840IFF2"/>
<dbReference type="EC" id="5.3.3.10" evidence="4"/>
<dbReference type="InterPro" id="IPR051121">
    <property type="entry name" value="FAH"/>
</dbReference>
<accession>A0A840IFF2</accession>
<keyword evidence="2" id="KW-0479">Metal-binding</keyword>
<comment type="similarity">
    <text evidence="1">Belongs to the FAH family.</text>
</comment>
<gene>
    <name evidence="4" type="ORF">BDZ31_002540</name>
</gene>
<sequence length="272" mass="28529">MRIGTAISNGTPTPVVERDGALHALDVAAGSTVADLVAAGGALPAAAAEPLDGATLTAPLRPGKIVAIGLNYMDHVRETGLDKPTAPLVFTKFTTSVIGDGEEVRVDRAITERVDWEVELAAVIGKTATRVSVDDALSHVFGYTVANDISARDVQFADGQWVRGKSLDTFCPLGPVIVTADEIADPQALGLWTRVNGETVQDSNTKEMVFSVAELISFCSHSFTLEPGDVVLTGTPWGCGEFMDPIRSLAAGDRVEVEVEGIGTVANTVVEI</sequence>
<dbReference type="PANTHER" id="PTHR42796">
    <property type="entry name" value="FUMARYLACETOACETATE HYDROLASE DOMAIN-CONTAINING PROTEIN 2A-RELATED"/>
    <property type="match status" value="1"/>
</dbReference>
<proteinExistence type="inferred from homology"/>
<organism evidence="4 5">
    <name type="scientific">Conexibacter arvalis</name>
    <dbReference type="NCBI Taxonomy" id="912552"/>
    <lineage>
        <taxon>Bacteria</taxon>
        <taxon>Bacillati</taxon>
        <taxon>Actinomycetota</taxon>
        <taxon>Thermoleophilia</taxon>
        <taxon>Solirubrobacterales</taxon>
        <taxon>Conexibacteraceae</taxon>
        <taxon>Conexibacter</taxon>
    </lineage>
</organism>
<dbReference type="GO" id="GO:0019752">
    <property type="term" value="P:carboxylic acid metabolic process"/>
    <property type="evidence" value="ECO:0007669"/>
    <property type="project" value="UniProtKB-ARBA"/>
</dbReference>
<dbReference type="FunFam" id="3.90.850.10:FF:000002">
    <property type="entry name" value="2-hydroxyhepta-2,4-diene-1,7-dioate isomerase"/>
    <property type="match status" value="1"/>
</dbReference>
<evidence type="ECO:0000313" key="4">
    <source>
        <dbReference type="EMBL" id="MBB4662951.1"/>
    </source>
</evidence>
<keyword evidence="4" id="KW-0413">Isomerase</keyword>
<evidence type="ECO:0000313" key="5">
    <source>
        <dbReference type="Proteomes" id="UP000585272"/>
    </source>
</evidence>
<dbReference type="EMBL" id="JACHNU010000003">
    <property type="protein sequence ID" value="MBB4662951.1"/>
    <property type="molecule type" value="Genomic_DNA"/>
</dbReference>
<protein>
    <submittedName>
        <fullName evidence="4">5-carboxymethyl-2-hydroxymuconate isomerase</fullName>
        <ecNumber evidence="4">5.3.3.10</ecNumber>
    </submittedName>
</protein>
<reference evidence="4 5" key="1">
    <citation type="submission" date="2020-08" db="EMBL/GenBank/DDBJ databases">
        <title>Genomic Encyclopedia of Archaeal and Bacterial Type Strains, Phase II (KMG-II): from individual species to whole genera.</title>
        <authorList>
            <person name="Goeker M."/>
        </authorList>
    </citation>
    <scope>NUCLEOTIDE SEQUENCE [LARGE SCALE GENOMIC DNA]</scope>
    <source>
        <strain evidence="4 5">DSM 23288</strain>
    </source>
</reference>
<name>A0A840IFF2_9ACTN</name>
<dbReference type="InterPro" id="IPR011234">
    <property type="entry name" value="Fumarylacetoacetase-like_C"/>
</dbReference>
<dbReference type="PANTHER" id="PTHR42796:SF4">
    <property type="entry name" value="FUMARYLACETOACETATE HYDROLASE DOMAIN-CONTAINING PROTEIN 2A"/>
    <property type="match status" value="1"/>
</dbReference>
<evidence type="ECO:0000256" key="1">
    <source>
        <dbReference type="ARBA" id="ARBA00010211"/>
    </source>
</evidence>
<dbReference type="Pfam" id="PF01557">
    <property type="entry name" value="FAA_hydrolase"/>
    <property type="match status" value="1"/>
</dbReference>
<dbReference type="RefSeq" id="WP_183342600.1">
    <property type="nucleotide sequence ID" value="NZ_JACHNU010000003.1"/>
</dbReference>
<keyword evidence="5" id="KW-1185">Reference proteome</keyword>
<dbReference type="GO" id="GO:0008704">
    <property type="term" value="F:5-carboxymethyl-2-hydroxymuconate delta-isomerase activity"/>
    <property type="evidence" value="ECO:0007669"/>
    <property type="project" value="UniProtKB-EC"/>
</dbReference>
<dbReference type="InterPro" id="IPR036663">
    <property type="entry name" value="Fumarylacetoacetase_C_sf"/>
</dbReference>